<keyword evidence="6" id="KW-1185">Reference proteome</keyword>
<reference evidence="5 6" key="1">
    <citation type="journal article" date="2018" name="Sci. Rep.">
        <title>Comparative genomics provides insights into the lifestyle and reveals functional heterogeneity of dark septate endophytic fungi.</title>
        <authorList>
            <person name="Knapp D.G."/>
            <person name="Nemeth J.B."/>
            <person name="Barry K."/>
            <person name="Hainaut M."/>
            <person name="Henrissat B."/>
            <person name="Johnson J."/>
            <person name="Kuo A."/>
            <person name="Lim J.H.P."/>
            <person name="Lipzen A."/>
            <person name="Nolan M."/>
            <person name="Ohm R.A."/>
            <person name="Tamas L."/>
            <person name="Grigoriev I.V."/>
            <person name="Spatafora J.W."/>
            <person name="Nagy L.G."/>
            <person name="Kovacs G.M."/>
        </authorList>
    </citation>
    <scope>NUCLEOTIDE SEQUENCE [LARGE SCALE GENOMIC DNA]</scope>
    <source>
        <strain evidence="5 6">DSE2036</strain>
    </source>
</reference>
<evidence type="ECO:0000313" key="5">
    <source>
        <dbReference type="EMBL" id="PVI05423.1"/>
    </source>
</evidence>
<dbReference type="PROSITE" id="PS50297">
    <property type="entry name" value="ANK_REP_REGION"/>
    <property type="match status" value="1"/>
</dbReference>
<accession>A0A2V1E4C6</accession>
<dbReference type="Gene3D" id="1.25.40.20">
    <property type="entry name" value="Ankyrin repeat-containing domain"/>
    <property type="match status" value="1"/>
</dbReference>
<dbReference type="EMBL" id="KZ805314">
    <property type="protein sequence ID" value="PVI05423.1"/>
    <property type="molecule type" value="Genomic_DNA"/>
</dbReference>
<organism evidence="5 6">
    <name type="scientific">Periconia macrospinosa</name>
    <dbReference type="NCBI Taxonomy" id="97972"/>
    <lineage>
        <taxon>Eukaryota</taxon>
        <taxon>Fungi</taxon>
        <taxon>Dikarya</taxon>
        <taxon>Ascomycota</taxon>
        <taxon>Pezizomycotina</taxon>
        <taxon>Dothideomycetes</taxon>
        <taxon>Pleosporomycetidae</taxon>
        <taxon>Pleosporales</taxon>
        <taxon>Massarineae</taxon>
        <taxon>Periconiaceae</taxon>
        <taxon>Periconia</taxon>
    </lineage>
</organism>
<evidence type="ECO:0000256" key="2">
    <source>
        <dbReference type="ARBA" id="ARBA00022737"/>
    </source>
</evidence>
<dbReference type="PANTHER" id="PTHR24161">
    <property type="entry name" value="ANK_REP_REGION DOMAIN-CONTAINING PROTEIN-RELATED"/>
    <property type="match status" value="1"/>
</dbReference>
<dbReference type="SUPFAM" id="SSF48403">
    <property type="entry name" value="Ankyrin repeat"/>
    <property type="match status" value="1"/>
</dbReference>
<evidence type="ECO:0000313" key="6">
    <source>
        <dbReference type="Proteomes" id="UP000244855"/>
    </source>
</evidence>
<name>A0A2V1E4C6_9PLEO</name>
<dbReference type="AlphaFoldDB" id="A0A2V1E4C6"/>
<proteinExistence type="predicted"/>
<dbReference type="STRING" id="97972.A0A2V1E4C6"/>
<keyword evidence="3 4" id="KW-0040">ANK repeat</keyword>
<feature type="non-terminal residue" evidence="5">
    <location>
        <position position="1"/>
    </location>
</feature>
<keyword evidence="2" id="KW-0677">Repeat</keyword>
<evidence type="ECO:0000256" key="4">
    <source>
        <dbReference type="PROSITE-ProRule" id="PRU00023"/>
    </source>
</evidence>
<evidence type="ECO:0000256" key="1">
    <source>
        <dbReference type="ARBA" id="ARBA00012210"/>
    </source>
</evidence>
<evidence type="ECO:0000256" key="3">
    <source>
        <dbReference type="ARBA" id="ARBA00023043"/>
    </source>
</evidence>
<feature type="repeat" description="ANK" evidence="4">
    <location>
        <begin position="33"/>
        <end position="65"/>
    </location>
</feature>
<dbReference type="OrthoDB" id="1722345at2759"/>
<dbReference type="InterPro" id="IPR002110">
    <property type="entry name" value="Ankyrin_rpt"/>
</dbReference>
<sequence>GRVDVISFLLDRGADIDEAPHPDRFWDQSDREEFKNALCTAAWRGDEELVGFLLGRGADVDIRDGRGRTAVELAEFGGHEGCVLLIKS</sequence>
<dbReference type="InterPro" id="IPR036770">
    <property type="entry name" value="Ankyrin_rpt-contain_sf"/>
</dbReference>
<dbReference type="EC" id="2.3.1.225" evidence="1"/>
<dbReference type="PANTHER" id="PTHR24161:SF85">
    <property type="entry name" value="PALMITOYLTRANSFERASE HIP14"/>
    <property type="match status" value="1"/>
</dbReference>
<gene>
    <name evidence="5" type="ORF">DM02DRAFT_504686</name>
</gene>
<protein>
    <recommendedName>
        <fullName evidence="1">protein S-acyltransferase</fullName>
        <ecNumber evidence="1">2.3.1.225</ecNumber>
    </recommendedName>
</protein>
<dbReference type="Proteomes" id="UP000244855">
    <property type="component" value="Unassembled WGS sequence"/>
</dbReference>
<dbReference type="Pfam" id="PF13857">
    <property type="entry name" value="Ank_5"/>
    <property type="match status" value="1"/>
</dbReference>
<dbReference type="GO" id="GO:0019706">
    <property type="term" value="F:protein-cysteine S-palmitoyltransferase activity"/>
    <property type="evidence" value="ECO:0007669"/>
    <property type="project" value="UniProtKB-EC"/>
</dbReference>
<feature type="non-terminal residue" evidence="5">
    <location>
        <position position="88"/>
    </location>
</feature>
<dbReference type="PROSITE" id="PS50088">
    <property type="entry name" value="ANK_REPEAT"/>
    <property type="match status" value="1"/>
</dbReference>